<evidence type="ECO:0000256" key="3">
    <source>
        <dbReference type="SAM" id="MobiDB-lite"/>
    </source>
</evidence>
<dbReference type="SUPFAM" id="SSF57701">
    <property type="entry name" value="Zn2/Cys6 DNA-binding domain"/>
    <property type="match status" value="1"/>
</dbReference>
<evidence type="ECO:0000256" key="1">
    <source>
        <dbReference type="ARBA" id="ARBA00022723"/>
    </source>
</evidence>
<comment type="caution">
    <text evidence="5">The sequence shown here is derived from an EMBL/GenBank/DDBJ whole genome shotgun (WGS) entry which is preliminary data.</text>
</comment>
<feature type="compositionally biased region" description="Polar residues" evidence="3">
    <location>
        <begin position="638"/>
        <end position="660"/>
    </location>
</feature>
<dbReference type="PANTHER" id="PTHR46910">
    <property type="entry name" value="TRANSCRIPTION FACTOR PDR1"/>
    <property type="match status" value="1"/>
</dbReference>
<dbReference type="Proteomes" id="UP000467700">
    <property type="component" value="Unassembled WGS sequence"/>
</dbReference>
<keyword evidence="6" id="KW-1185">Reference proteome</keyword>
<evidence type="ECO:0000313" key="6">
    <source>
        <dbReference type="Proteomes" id="UP000467700"/>
    </source>
</evidence>
<dbReference type="Pfam" id="PF00172">
    <property type="entry name" value="Zn_clus"/>
    <property type="match status" value="1"/>
</dbReference>
<accession>A0A8S0W0B8</accession>
<dbReference type="InterPro" id="IPR050987">
    <property type="entry name" value="AtrR-like"/>
</dbReference>
<dbReference type="CDD" id="cd00067">
    <property type="entry name" value="GAL4"/>
    <property type="match status" value="1"/>
</dbReference>
<dbReference type="Gene3D" id="4.10.240.10">
    <property type="entry name" value="Zn(2)-C6 fungal-type DNA-binding domain"/>
    <property type="match status" value="1"/>
</dbReference>
<dbReference type="InterPro" id="IPR036864">
    <property type="entry name" value="Zn2-C6_fun-type_DNA-bd_sf"/>
</dbReference>
<dbReference type="CDD" id="cd12148">
    <property type="entry name" value="fungal_TF_MHR"/>
    <property type="match status" value="1"/>
</dbReference>
<protein>
    <recommendedName>
        <fullName evidence="4">Zn(2)-C6 fungal-type domain-containing protein</fullName>
    </recommendedName>
</protein>
<dbReference type="GO" id="GO:0000981">
    <property type="term" value="F:DNA-binding transcription factor activity, RNA polymerase II-specific"/>
    <property type="evidence" value="ECO:0007669"/>
    <property type="project" value="InterPro"/>
</dbReference>
<dbReference type="GO" id="GO:0008270">
    <property type="term" value="F:zinc ion binding"/>
    <property type="evidence" value="ECO:0007669"/>
    <property type="project" value="InterPro"/>
</dbReference>
<dbReference type="GO" id="GO:0006351">
    <property type="term" value="P:DNA-templated transcription"/>
    <property type="evidence" value="ECO:0007669"/>
    <property type="project" value="InterPro"/>
</dbReference>
<evidence type="ECO:0000256" key="2">
    <source>
        <dbReference type="ARBA" id="ARBA00023242"/>
    </source>
</evidence>
<dbReference type="GO" id="GO:0003677">
    <property type="term" value="F:DNA binding"/>
    <property type="evidence" value="ECO:0007669"/>
    <property type="project" value="InterPro"/>
</dbReference>
<gene>
    <name evidence="5" type="ORF">AAE3_LOCUS12187</name>
</gene>
<organism evidence="5 6">
    <name type="scientific">Cyclocybe aegerita</name>
    <name type="common">Black poplar mushroom</name>
    <name type="synonym">Agrocybe aegerita</name>
    <dbReference type="NCBI Taxonomy" id="1973307"/>
    <lineage>
        <taxon>Eukaryota</taxon>
        <taxon>Fungi</taxon>
        <taxon>Dikarya</taxon>
        <taxon>Basidiomycota</taxon>
        <taxon>Agaricomycotina</taxon>
        <taxon>Agaricomycetes</taxon>
        <taxon>Agaricomycetidae</taxon>
        <taxon>Agaricales</taxon>
        <taxon>Agaricineae</taxon>
        <taxon>Bolbitiaceae</taxon>
        <taxon>Cyclocybe</taxon>
    </lineage>
</organism>
<name>A0A8S0W0B8_CYCAE</name>
<dbReference type="OrthoDB" id="4456959at2759"/>
<reference evidence="5 6" key="1">
    <citation type="submission" date="2020-01" db="EMBL/GenBank/DDBJ databases">
        <authorList>
            <person name="Gupta K D."/>
        </authorList>
    </citation>
    <scope>NUCLEOTIDE SEQUENCE [LARGE SCALE GENOMIC DNA]</scope>
</reference>
<sequence length="844" mass="94776">MFSSEEEEDNQSWQKRPRACDICRRKKVPGNGPEKPGGECTNCIATGYNCTYLEVSTRRVPSKKYIANLEKRAKVLDAILQQLCPEETRYEDWVNALDEDGKDLRDPSQLSKPPRLAMTATPIDRITTAIRTISLRNPPSWDDEVLALTGPKVLSPETDRFFGRSSGEMLARAALSLKSEYAGKKGGETWPVLSHRREQFWTPRPWEIKPSIPILSRYSFPDSDLASTLVDLYFKNSNLYMPVLHQPSFRRSVREGLHYVDEGFAAIYMLVCSVGARFSDDPRVQVEGSDKRNSSGWKWFDQVQTMRTSFPAPPTLYSIQDYCLTALFVHSTSAPLALWSLVGIGIRLSQDVGAHRKGTTDKPPTIERELWKRAFWILLILDRMVSAALGRPCAILEEDYDLDLPIDCDDEYWEHVDPAKRFKQPPNKPSLASAFIMHIKMTQVMTYCIRGIYSLRKTNARLGLSGEGWKARIVTELDSSLNKWFNSIPDHLTWDPDRENLDAFNLSAMLHASYYNVRILIHHSFIRWPGKPSPLPFPSLAICLNAARSCAEVGYTQLQRNPKAAPPPPVQPAVFTSALMLLFNLWSGKKPGEPLDGNGDLAKLDKCIEVLKAAENRGQPSSSDILRELASLRDDSPDNQTGGPRANTPSEDQLPSSNQAGHPYRQYKGQLFQPMDIDEFDELFFGLQRRNRRFESFRAEDASVNSAGSPEDLPSDPPLSKMFLVPDLSEITEERGALHQVSAPDPEYRPMNNLTAPERPNYNLRFSQPLDRSNTSASLFTDAPIAATDGRLFSTADLGGRGYLNNATTMQSDVPTGFGSGDWAAFLASMNYSGDGQNPSWHEH</sequence>
<feature type="domain" description="Zn(2)-C6 fungal-type" evidence="4">
    <location>
        <begin position="19"/>
        <end position="52"/>
    </location>
</feature>
<dbReference type="SMART" id="SM00906">
    <property type="entry name" value="Fungal_trans"/>
    <property type="match status" value="1"/>
</dbReference>
<keyword evidence="2" id="KW-0539">Nucleus</keyword>
<keyword evidence="1" id="KW-0479">Metal-binding</keyword>
<dbReference type="PANTHER" id="PTHR46910:SF38">
    <property type="entry name" value="ZN(2)-C6 FUNGAL-TYPE DOMAIN-CONTAINING PROTEIN"/>
    <property type="match status" value="1"/>
</dbReference>
<evidence type="ECO:0000259" key="4">
    <source>
        <dbReference type="PROSITE" id="PS50048"/>
    </source>
</evidence>
<feature type="region of interest" description="Disordered" evidence="3">
    <location>
        <begin position="633"/>
        <end position="664"/>
    </location>
</feature>
<proteinExistence type="predicted"/>
<evidence type="ECO:0000313" key="5">
    <source>
        <dbReference type="EMBL" id="CAA7269974.1"/>
    </source>
</evidence>
<dbReference type="SMART" id="SM00066">
    <property type="entry name" value="GAL4"/>
    <property type="match status" value="1"/>
</dbReference>
<dbReference type="Pfam" id="PF04082">
    <property type="entry name" value="Fungal_trans"/>
    <property type="match status" value="1"/>
</dbReference>
<dbReference type="InterPro" id="IPR001138">
    <property type="entry name" value="Zn2Cys6_DnaBD"/>
</dbReference>
<dbReference type="InterPro" id="IPR007219">
    <property type="entry name" value="XnlR_reg_dom"/>
</dbReference>
<dbReference type="EMBL" id="CACVBS010000083">
    <property type="protein sequence ID" value="CAA7269974.1"/>
    <property type="molecule type" value="Genomic_DNA"/>
</dbReference>
<dbReference type="PROSITE" id="PS50048">
    <property type="entry name" value="ZN2_CY6_FUNGAL_2"/>
    <property type="match status" value="1"/>
</dbReference>
<dbReference type="AlphaFoldDB" id="A0A8S0W0B8"/>